<dbReference type="EMBL" id="BT084720">
    <property type="protein sequence ID" value="ACR35073.1"/>
    <property type="molecule type" value="mRNA"/>
</dbReference>
<evidence type="ECO:0000313" key="1">
    <source>
        <dbReference type="EMBL" id="ACR35073.1"/>
    </source>
</evidence>
<reference evidence="1" key="2">
    <citation type="submission" date="2012-06" db="EMBL/GenBank/DDBJ databases">
        <authorList>
            <person name="Yu Y."/>
            <person name="Currie J."/>
            <person name="Lomeli R."/>
            <person name="Angelova A."/>
            <person name="Collura K."/>
            <person name="Wissotski M."/>
            <person name="Campos D."/>
            <person name="Kudrna D."/>
            <person name="Golser W."/>
            <person name="Ashely E."/>
            <person name="Descour A."/>
            <person name="Fernandes J."/>
            <person name="Soderlund C."/>
            <person name="Walbot V."/>
        </authorList>
    </citation>
    <scope>NUCLEOTIDE SEQUENCE</scope>
    <source>
        <strain evidence="1">B73</strain>
    </source>
</reference>
<reference evidence="1" key="1">
    <citation type="journal article" date="2009" name="PLoS Genet.">
        <title>Sequencing, mapping, and analysis of 27,455 maize full-length cDNAs.</title>
        <authorList>
            <person name="Soderlund C."/>
            <person name="Descour A."/>
            <person name="Kudrna D."/>
            <person name="Bomhoff M."/>
            <person name="Boyd L."/>
            <person name="Currie J."/>
            <person name="Angelova A."/>
            <person name="Collura K."/>
            <person name="Wissotski M."/>
            <person name="Ashley E."/>
            <person name="Morrow D."/>
            <person name="Fernandes J."/>
            <person name="Walbot V."/>
            <person name="Yu Y."/>
        </authorList>
    </citation>
    <scope>NUCLEOTIDE SEQUENCE</scope>
    <source>
        <strain evidence="1">B73</strain>
    </source>
</reference>
<sequence>MEDGIQFSRRSVPVAILTKSGRSTFSQDVSAARATASRVSSKCGDRLACFVCRQPIAAPPNGISSKVQTRRRAKHSVRNLVVVFCKQ</sequence>
<proteinExistence type="evidence at transcript level"/>
<accession>C4J1M3</accession>
<dbReference type="AlphaFoldDB" id="C4J1M3"/>
<organism evidence="1">
    <name type="scientific">Zea mays</name>
    <name type="common">Maize</name>
    <dbReference type="NCBI Taxonomy" id="4577"/>
    <lineage>
        <taxon>Eukaryota</taxon>
        <taxon>Viridiplantae</taxon>
        <taxon>Streptophyta</taxon>
        <taxon>Embryophyta</taxon>
        <taxon>Tracheophyta</taxon>
        <taxon>Spermatophyta</taxon>
        <taxon>Magnoliopsida</taxon>
        <taxon>Liliopsida</taxon>
        <taxon>Poales</taxon>
        <taxon>Poaceae</taxon>
        <taxon>PACMAD clade</taxon>
        <taxon>Panicoideae</taxon>
        <taxon>Andropogonodae</taxon>
        <taxon>Andropogoneae</taxon>
        <taxon>Tripsacinae</taxon>
        <taxon>Zea</taxon>
    </lineage>
</organism>
<name>C4J1M3_MAIZE</name>
<protein>
    <submittedName>
        <fullName evidence="1">Uncharacterized protein</fullName>
    </submittedName>
</protein>